<dbReference type="Proteomes" id="UP001501237">
    <property type="component" value="Unassembled WGS sequence"/>
</dbReference>
<protein>
    <recommendedName>
        <fullName evidence="3">PemK-like, MazF-like toxin of type II toxin-antitoxin system</fullName>
    </recommendedName>
</protein>
<dbReference type="EMBL" id="BAAAUV010000060">
    <property type="protein sequence ID" value="GAA3243671.1"/>
    <property type="molecule type" value="Genomic_DNA"/>
</dbReference>
<proteinExistence type="predicted"/>
<reference evidence="2" key="1">
    <citation type="journal article" date="2019" name="Int. J. Syst. Evol. Microbiol.">
        <title>The Global Catalogue of Microorganisms (GCM) 10K type strain sequencing project: providing services to taxonomists for standard genome sequencing and annotation.</title>
        <authorList>
            <consortium name="The Broad Institute Genomics Platform"/>
            <consortium name="The Broad Institute Genome Sequencing Center for Infectious Disease"/>
            <person name="Wu L."/>
            <person name="Ma J."/>
        </authorList>
    </citation>
    <scope>NUCLEOTIDE SEQUENCE [LARGE SCALE GENOMIC DNA]</scope>
    <source>
        <strain evidence="2">JCM 9377</strain>
    </source>
</reference>
<sequence>MRLFVLVAWEAPLGEFVRPVGVVGVVGCDGEDRHHSWLPLTYERSAQWRSRLETGCDLDVWTRVGQAAELEPAADGRGLRSEVEGAVDELIVGLAGLFGNV</sequence>
<evidence type="ECO:0000313" key="2">
    <source>
        <dbReference type="Proteomes" id="UP001501237"/>
    </source>
</evidence>
<name>A0ABP6QMV8_9ACTN</name>
<organism evidence="1 2">
    <name type="scientific">Actinocorallia longicatena</name>
    <dbReference type="NCBI Taxonomy" id="111803"/>
    <lineage>
        <taxon>Bacteria</taxon>
        <taxon>Bacillati</taxon>
        <taxon>Actinomycetota</taxon>
        <taxon>Actinomycetes</taxon>
        <taxon>Streptosporangiales</taxon>
        <taxon>Thermomonosporaceae</taxon>
        <taxon>Actinocorallia</taxon>
    </lineage>
</organism>
<dbReference type="RefSeq" id="WP_344840198.1">
    <property type="nucleotide sequence ID" value="NZ_BAAAUV010000060.1"/>
</dbReference>
<evidence type="ECO:0000313" key="1">
    <source>
        <dbReference type="EMBL" id="GAA3243671.1"/>
    </source>
</evidence>
<accession>A0ABP6QMV8</accession>
<gene>
    <name evidence="1" type="ORF">GCM10010468_81770</name>
</gene>
<comment type="caution">
    <text evidence="1">The sequence shown here is derived from an EMBL/GenBank/DDBJ whole genome shotgun (WGS) entry which is preliminary data.</text>
</comment>
<evidence type="ECO:0008006" key="3">
    <source>
        <dbReference type="Google" id="ProtNLM"/>
    </source>
</evidence>
<keyword evidence="2" id="KW-1185">Reference proteome</keyword>